<evidence type="ECO:0000313" key="3">
    <source>
        <dbReference type="Proteomes" id="UP000286976"/>
    </source>
</evidence>
<dbReference type="RefSeq" id="WP_126758167.1">
    <property type="nucleotide sequence ID" value="NZ_PIPQ01000011.1"/>
</dbReference>
<proteinExistence type="predicted"/>
<organism evidence="2 3">
    <name type="scientific">Aliidiomarina taiwanensis</name>
    <dbReference type="NCBI Taxonomy" id="946228"/>
    <lineage>
        <taxon>Bacteria</taxon>
        <taxon>Pseudomonadati</taxon>
        <taxon>Pseudomonadota</taxon>
        <taxon>Gammaproteobacteria</taxon>
        <taxon>Alteromonadales</taxon>
        <taxon>Idiomarinaceae</taxon>
        <taxon>Aliidiomarina</taxon>
    </lineage>
</organism>
<comment type="caution">
    <text evidence="2">The sequence shown here is derived from an EMBL/GenBank/DDBJ whole genome shotgun (WGS) entry which is preliminary data.</text>
</comment>
<dbReference type="EMBL" id="PIPQ01000011">
    <property type="protein sequence ID" value="RUO37844.1"/>
    <property type="molecule type" value="Genomic_DNA"/>
</dbReference>
<dbReference type="InterPro" id="IPR005586">
    <property type="entry name" value="ABC_trans_aux"/>
</dbReference>
<protein>
    <recommendedName>
        <fullName evidence="1">ABC-type transport auxiliary lipoprotein component domain-containing protein</fullName>
    </recommendedName>
</protein>
<dbReference type="AlphaFoldDB" id="A0A432WVQ2"/>
<keyword evidence="3" id="KW-1185">Reference proteome</keyword>
<dbReference type="Proteomes" id="UP000286976">
    <property type="component" value="Unassembled WGS sequence"/>
</dbReference>
<dbReference type="Pfam" id="PF03886">
    <property type="entry name" value="ABC_trans_aux"/>
    <property type="match status" value="1"/>
</dbReference>
<feature type="domain" description="ABC-type transport auxiliary lipoprotein component" evidence="1">
    <location>
        <begin position="26"/>
        <end position="181"/>
    </location>
</feature>
<reference evidence="2 3" key="1">
    <citation type="journal article" date="2011" name="Front. Microbiol.">
        <title>Genomic signatures of strain selection and enhancement in Bacillus atrophaeus var. globigii, a historical biowarfare simulant.</title>
        <authorList>
            <person name="Gibbons H.S."/>
            <person name="Broomall S.M."/>
            <person name="McNew L.A."/>
            <person name="Daligault H."/>
            <person name="Chapman C."/>
            <person name="Bruce D."/>
            <person name="Karavis M."/>
            <person name="Krepps M."/>
            <person name="McGregor P.A."/>
            <person name="Hong C."/>
            <person name="Park K.H."/>
            <person name="Akmal A."/>
            <person name="Feldman A."/>
            <person name="Lin J.S."/>
            <person name="Chang W.E."/>
            <person name="Higgs B.W."/>
            <person name="Demirev P."/>
            <person name="Lindquist J."/>
            <person name="Liem A."/>
            <person name="Fochler E."/>
            <person name="Read T.D."/>
            <person name="Tapia R."/>
            <person name="Johnson S."/>
            <person name="Bishop-Lilly K.A."/>
            <person name="Detter C."/>
            <person name="Han C."/>
            <person name="Sozhamannan S."/>
            <person name="Rosenzweig C.N."/>
            <person name="Skowronski E.W."/>
        </authorList>
    </citation>
    <scope>NUCLEOTIDE SEQUENCE [LARGE SCALE GENOMIC DNA]</scope>
    <source>
        <strain evidence="2 3">AIT1</strain>
    </source>
</reference>
<dbReference type="PROSITE" id="PS51257">
    <property type="entry name" value="PROKAR_LIPOPROTEIN"/>
    <property type="match status" value="1"/>
</dbReference>
<evidence type="ECO:0000313" key="2">
    <source>
        <dbReference type="EMBL" id="RUO37844.1"/>
    </source>
</evidence>
<dbReference type="OrthoDB" id="6198336at2"/>
<name>A0A432WVQ2_9GAMM</name>
<gene>
    <name evidence="2" type="ORF">CWE15_11195</name>
</gene>
<evidence type="ECO:0000259" key="1">
    <source>
        <dbReference type="Pfam" id="PF03886"/>
    </source>
</evidence>
<accession>A0A432WVQ2</accession>
<dbReference type="SUPFAM" id="SSF159594">
    <property type="entry name" value="XCC0632-like"/>
    <property type="match status" value="1"/>
</dbReference>
<dbReference type="Gene3D" id="3.40.50.10610">
    <property type="entry name" value="ABC-type transport auxiliary lipoprotein component"/>
    <property type="match status" value="1"/>
</dbReference>
<sequence length="198" mass="22005">MRVWFILLSVWLLSSCASHTPKVHYYLLTEPSYTAQPVSAAAPVAIGVVSLADYLGGTGLVVEQAGAEIVLTRQHRWAEALDRQLQRQLRQGLGQLYPGAAWRLHSQQVGTYYRLDVLVDAFQITADNTARVDIQWYIQHRGQGVIHTARLEHRLPLTGEGYGAAVAALSEAWHHVLQQMAADVQAHVLKQERVAGHD</sequence>